<dbReference type="InterPro" id="IPR016032">
    <property type="entry name" value="Sig_transdc_resp-reg_C-effctor"/>
</dbReference>
<dbReference type="AlphaFoldDB" id="A0A1Y2N1B8"/>
<dbReference type="InterPro" id="IPR041664">
    <property type="entry name" value="AAA_16"/>
</dbReference>
<dbReference type="Gene3D" id="3.40.50.300">
    <property type="entry name" value="P-loop containing nucleotide triphosphate hydrolases"/>
    <property type="match status" value="1"/>
</dbReference>
<dbReference type="PANTHER" id="PTHR16305">
    <property type="entry name" value="TESTICULAR SOLUBLE ADENYLYL CYCLASE"/>
    <property type="match status" value="1"/>
</dbReference>
<organism evidence="5 6">
    <name type="scientific">Pseudonocardia autotrophica</name>
    <name type="common">Amycolata autotrophica</name>
    <name type="synonym">Nocardia autotrophica</name>
    <dbReference type="NCBI Taxonomy" id="2074"/>
    <lineage>
        <taxon>Bacteria</taxon>
        <taxon>Bacillati</taxon>
        <taxon>Actinomycetota</taxon>
        <taxon>Actinomycetes</taxon>
        <taxon>Pseudonocardiales</taxon>
        <taxon>Pseudonocardiaceae</taxon>
        <taxon>Pseudonocardia</taxon>
    </lineage>
</organism>
<protein>
    <submittedName>
        <fullName evidence="5">Putative HTH-type transcriptional regulator</fullName>
    </submittedName>
</protein>
<dbReference type="GO" id="GO:0006355">
    <property type="term" value="P:regulation of DNA-templated transcription"/>
    <property type="evidence" value="ECO:0007669"/>
    <property type="project" value="InterPro"/>
</dbReference>
<dbReference type="Proteomes" id="UP000194360">
    <property type="component" value="Unassembled WGS sequence"/>
</dbReference>
<dbReference type="InterPro" id="IPR027417">
    <property type="entry name" value="P-loop_NTPase"/>
</dbReference>
<accession>A0A1Y2N1B8</accession>
<dbReference type="GO" id="GO:0003677">
    <property type="term" value="F:DNA binding"/>
    <property type="evidence" value="ECO:0007669"/>
    <property type="project" value="InterPro"/>
</dbReference>
<comment type="caution">
    <text evidence="5">The sequence shown here is derived from an EMBL/GenBank/DDBJ whole genome shotgun (WGS) entry which is preliminary data.</text>
</comment>
<dbReference type="GO" id="GO:0004016">
    <property type="term" value="F:adenylate cyclase activity"/>
    <property type="evidence" value="ECO:0007669"/>
    <property type="project" value="TreeGrafter"/>
</dbReference>
<dbReference type="GO" id="GO:0005524">
    <property type="term" value="F:ATP binding"/>
    <property type="evidence" value="ECO:0007669"/>
    <property type="project" value="UniProtKB-KW"/>
</dbReference>
<evidence type="ECO:0000313" key="6">
    <source>
        <dbReference type="Proteomes" id="UP000194360"/>
    </source>
</evidence>
<dbReference type="PRINTS" id="PR00038">
    <property type="entry name" value="HTHLUXR"/>
</dbReference>
<reference evidence="5 6" key="1">
    <citation type="submission" date="2016-09" db="EMBL/GenBank/DDBJ databases">
        <title>Pseudonocardia autotrophica DSM535, a candidate organism with high potential of specific P450 cytochromes.</title>
        <authorList>
            <person name="Grumaz C."/>
            <person name="Vainshtein Y."/>
            <person name="Kirstahler P."/>
            <person name="Sohn K."/>
        </authorList>
    </citation>
    <scope>NUCLEOTIDE SEQUENCE [LARGE SCALE GENOMIC DNA]</scope>
    <source>
        <strain evidence="5 6">DSM 535</strain>
    </source>
</reference>
<feature type="region of interest" description="Disordered" evidence="3">
    <location>
        <begin position="829"/>
        <end position="849"/>
    </location>
</feature>
<dbReference type="InterPro" id="IPR036388">
    <property type="entry name" value="WH-like_DNA-bd_sf"/>
</dbReference>
<dbReference type="PANTHER" id="PTHR16305:SF35">
    <property type="entry name" value="TRANSCRIPTIONAL ACTIVATOR DOMAIN"/>
    <property type="match status" value="1"/>
</dbReference>
<evidence type="ECO:0000256" key="1">
    <source>
        <dbReference type="ARBA" id="ARBA00022741"/>
    </source>
</evidence>
<dbReference type="GO" id="GO:0005737">
    <property type="term" value="C:cytoplasm"/>
    <property type="evidence" value="ECO:0007669"/>
    <property type="project" value="TreeGrafter"/>
</dbReference>
<proteinExistence type="predicted"/>
<dbReference type="SMART" id="SM00421">
    <property type="entry name" value="HTH_LUXR"/>
    <property type="match status" value="1"/>
</dbReference>
<dbReference type="STRING" id="2074.BG845_02466"/>
<keyword evidence="6" id="KW-1185">Reference proteome</keyword>
<sequence>MMELFGRRAETATLDRLLARAADGAGSGLVLWGEPGIGKTALLDHAVSAAAGATVLRCRGTRMEAGLAFAALHELLWPVTGRLDTLPAPQAAALRGALGLSDEPANRFLIGAAVLSLVSDLARDRPVLVVVDDAQWIDEATAHSLGFVARRVGTDPVLVLLTGHSDPSSGPWEGLPALEIGGLSDEDARTLLSASVPEARPSLIDEVTRTAGGNPLALHELPTLVREPDDAPLPPPGGDPVPIGPRLRRAFQARVEAMSAPTRALLLLAAAEDRGDRLALHRAGTGWDIDATTWDDVLHSGLLRTAGSRVEFRHPLIPAAIYDGAALSERQAAHRALAAVLPPSAVEERAWHLAAAAETPDEDVAALLELAAEKSLRCGAGPTAVRTLRRAAELSPAPADAARRLAAAARATWDAGDADTARRLLDDAARLESETDIARASHGLRGILEFTTGIPERAHHYLVRDMDAVSGPRSTVGLGAVAVRAAWSAGRTDLQHEALRRLLAVDAGVDASLAEQLPTLRTWWSCYDETGEITSIAPDRAGDTVGRIVTAAWELLPPMPLVLAWGIEGSLRDVLRMQAAELRRRHELAALAVVLSQTAVLDLAAGRWDAVETDAIDGLYLAEEVGADHVATQCRGTLGLLAAGRGDEPAVEEHTTRALEVSVPRGVRALTASAYWPRGRAALLAGRPLEALSHLMPLAEPGHEAAHPTFAMLAAADTAEAAVQVGRFDVAESRLRAVATWAQRSDAGWAHATVHRLRALVRGGPTAEDSYRKALDAPGAADRPFEHARTRLLYGEWLRRARRRADARSRLATAAEVFDRLGAEPLRRRSLREQDLADAPTARRGPGPAATLTAQELRVARLAANRMTNREIAAQLLISPRTVGHHLANVYPKLGITSRGELTRIDLHGDLRLRVGVHDG</sequence>
<dbReference type="SUPFAM" id="SSF52540">
    <property type="entry name" value="P-loop containing nucleoside triphosphate hydrolases"/>
    <property type="match status" value="1"/>
</dbReference>
<feature type="compositionally biased region" description="Low complexity" evidence="3">
    <location>
        <begin position="839"/>
        <end position="849"/>
    </location>
</feature>
<keyword evidence="1" id="KW-0547">Nucleotide-binding</keyword>
<evidence type="ECO:0000313" key="5">
    <source>
        <dbReference type="EMBL" id="OSY40708.1"/>
    </source>
</evidence>
<dbReference type="Pfam" id="PF00196">
    <property type="entry name" value="GerE"/>
    <property type="match status" value="1"/>
</dbReference>
<dbReference type="PROSITE" id="PS50043">
    <property type="entry name" value="HTH_LUXR_2"/>
    <property type="match status" value="1"/>
</dbReference>
<dbReference type="CDD" id="cd06170">
    <property type="entry name" value="LuxR_C_like"/>
    <property type="match status" value="1"/>
</dbReference>
<name>A0A1Y2N1B8_PSEAH</name>
<dbReference type="Gene3D" id="1.10.10.10">
    <property type="entry name" value="Winged helix-like DNA-binding domain superfamily/Winged helix DNA-binding domain"/>
    <property type="match status" value="1"/>
</dbReference>
<dbReference type="SUPFAM" id="SSF46894">
    <property type="entry name" value="C-terminal effector domain of the bipartite response regulators"/>
    <property type="match status" value="1"/>
</dbReference>
<dbReference type="InterPro" id="IPR000792">
    <property type="entry name" value="Tscrpt_reg_LuxR_C"/>
</dbReference>
<evidence type="ECO:0000259" key="4">
    <source>
        <dbReference type="PROSITE" id="PS50043"/>
    </source>
</evidence>
<dbReference type="Pfam" id="PF13191">
    <property type="entry name" value="AAA_16"/>
    <property type="match status" value="1"/>
</dbReference>
<feature type="domain" description="HTH luxR-type" evidence="4">
    <location>
        <begin position="845"/>
        <end position="910"/>
    </location>
</feature>
<evidence type="ECO:0000256" key="3">
    <source>
        <dbReference type="SAM" id="MobiDB-lite"/>
    </source>
</evidence>
<gene>
    <name evidence="5" type="ORF">BG845_02466</name>
</gene>
<evidence type="ECO:0000256" key="2">
    <source>
        <dbReference type="ARBA" id="ARBA00022840"/>
    </source>
</evidence>
<keyword evidence="2" id="KW-0067">ATP-binding</keyword>
<dbReference type="EMBL" id="MIGB01000011">
    <property type="protein sequence ID" value="OSY40708.1"/>
    <property type="molecule type" value="Genomic_DNA"/>
</dbReference>